<dbReference type="Gene3D" id="3.40.50.720">
    <property type="entry name" value="NAD(P)-binding Rossmann-like Domain"/>
    <property type="match status" value="1"/>
</dbReference>
<proteinExistence type="predicted"/>
<evidence type="ECO:0000313" key="1">
    <source>
        <dbReference type="EMBL" id="MPN39277.1"/>
    </source>
</evidence>
<name>A0A645HJX0_9ZZZZ</name>
<dbReference type="SUPFAM" id="SSF51735">
    <property type="entry name" value="NAD(P)-binding Rossmann-fold domains"/>
    <property type="match status" value="1"/>
</dbReference>
<reference evidence="1" key="1">
    <citation type="submission" date="2019-08" db="EMBL/GenBank/DDBJ databases">
        <authorList>
            <person name="Kucharzyk K."/>
            <person name="Murdoch R.W."/>
            <person name="Higgins S."/>
            <person name="Loffler F."/>
        </authorList>
    </citation>
    <scope>NUCLEOTIDE SEQUENCE</scope>
</reference>
<protein>
    <submittedName>
        <fullName evidence="1">Uncharacterized protein</fullName>
    </submittedName>
</protein>
<organism evidence="1">
    <name type="scientific">bioreactor metagenome</name>
    <dbReference type="NCBI Taxonomy" id="1076179"/>
    <lineage>
        <taxon>unclassified sequences</taxon>
        <taxon>metagenomes</taxon>
        <taxon>ecological metagenomes</taxon>
    </lineage>
</organism>
<sequence length="186" mass="19967">MTAIVRHAERAAELLGNGANVLQKDAFTLTKEDLTAFDVVVSAFSAPPEKAYLHIDLSAKLVAALRETSRPRLFFILGAGSLLDEHDKPFVETIRNLPGAAAWVSIPENQAKQLAFLQMIDNVNWVGVSPSADFHAGEATTPVLGKDHLLTAADGQSHTTSGTMAKAVLNEIETPSVFNARFTVSD</sequence>
<gene>
    <name evidence="1" type="ORF">SDC9_186805</name>
</gene>
<comment type="caution">
    <text evidence="1">The sequence shown here is derived from an EMBL/GenBank/DDBJ whole genome shotgun (WGS) entry which is preliminary data.</text>
</comment>
<dbReference type="AlphaFoldDB" id="A0A645HJX0"/>
<dbReference type="EMBL" id="VSSQ01094992">
    <property type="protein sequence ID" value="MPN39277.1"/>
    <property type="molecule type" value="Genomic_DNA"/>
</dbReference>
<accession>A0A645HJX0</accession>
<dbReference type="InterPro" id="IPR036291">
    <property type="entry name" value="NAD(P)-bd_dom_sf"/>
</dbReference>